<gene>
    <name evidence="1" type="ORF">BO78DRAFT_399961</name>
</gene>
<keyword evidence="2" id="KW-1185">Reference proteome</keyword>
<dbReference type="AlphaFoldDB" id="A0A319DZE6"/>
<dbReference type="Proteomes" id="UP000248423">
    <property type="component" value="Unassembled WGS sequence"/>
</dbReference>
<organism evidence="1 2">
    <name type="scientific">Aspergillus sclerotiicarbonarius (strain CBS 121057 / IBT 28362)</name>
    <dbReference type="NCBI Taxonomy" id="1448318"/>
    <lineage>
        <taxon>Eukaryota</taxon>
        <taxon>Fungi</taxon>
        <taxon>Dikarya</taxon>
        <taxon>Ascomycota</taxon>
        <taxon>Pezizomycotina</taxon>
        <taxon>Eurotiomycetes</taxon>
        <taxon>Eurotiomycetidae</taxon>
        <taxon>Eurotiales</taxon>
        <taxon>Aspergillaceae</taxon>
        <taxon>Aspergillus</taxon>
        <taxon>Aspergillus subgen. Circumdati</taxon>
    </lineage>
</organism>
<protein>
    <submittedName>
        <fullName evidence="1">Uncharacterized protein</fullName>
    </submittedName>
</protein>
<proteinExistence type="predicted"/>
<reference evidence="1 2" key="1">
    <citation type="submission" date="2018-02" db="EMBL/GenBank/DDBJ databases">
        <title>The genomes of Aspergillus section Nigri reveals drivers in fungal speciation.</title>
        <authorList>
            <consortium name="DOE Joint Genome Institute"/>
            <person name="Vesth T.C."/>
            <person name="Nybo J."/>
            <person name="Theobald S."/>
            <person name="Brandl J."/>
            <person name="Frisvad J.C."/>
            <person name="Nielsen K.F."/>
            <person name="Lyhne E.K."/>
            <person name="Kogle M.E."/>
            <person name="Kuo A."/>
            <person name="Riley R."/>
            <person name="Clum A."/>
            <person name="Nolan M."/>
            <person name="Lipzen A."/>
            <person name="Salamov A."/>
            <person name="Henrissat B."/>
            <person name="Wiebenga A."/>
            <person name="De vries R.P."/>
            <person name="Grigoriev I.V."/>
            <person name="Mortensen U.H."/>
            <person name="Andersen M.R."/>
            <person name="Baker S.E."/>
        </authorList>
    </citation>
    <scope>NUCLEOTIDE SEQUENCE [LARGE SCALE GENOMIC DNA]</scope>
    <source>
        <strain evidence="1 2">CBS 121057</strain>
    </source>
</reference>
<dbReference type="EMBL" id="KZ826383">
    <property type="protein sequence ID" value="PYI03191.1"/>
    <property type="molecule type" value="Genomic_DNA"/>
</dbReference>
<sequence>MASPALNDEVIVALTVTTSSPFMSLSSPVPWKIFVHARILRSSRWGQPVTIVADRSIFWGTGIWRGEFGSAFVSKRDPNRHIRLGHFWVKYIDTFDTLSLYERGFNFLTLPGSGQAVTVTYEVSLEKLFEYSDLRPEDIQSGEEFRFHVNPRQCRVPWWCWGDIEGDLKGKDLHEWSHMEGLADELPPPSQEEIEQGNYITGGDVDKFQVEDQTGWVDVTFMRVRKCRCSALHP</sequence>
<evidence type="ECO:0000313" key="1">
    <source>
        <dbReference type="EMBL" id="PYI03191.1"/>
    </source>
</evidence>
<dbReference type="OrthoDB" id="2968825at2759"/>
<name>A0A319DZE6_ASPSB</name>
<dbReference type="VEuPathDB" id="FungiDB:BO78DRAFT_399961"/>
<accession>A0A319DZE6</accession>
<evidence type="ECO:0000313" key="2">
    <source>
        <dbReference type="Proteomes" id="UP000248423"/>
    </source>
</evidence>